<dbReference type="InterPro" id="IPR056490">
    <property type="entry name" value="Rcc01698_C"/>
</dbReference>
<dbReference type="Pfam" id="PF13547">
    <property type="entry name" value="GTA_TIM"/>
    <property type="match status" value="1"/>
</dbReference>
<dbReference type="EMBL" id="JACOQL010000009">
    <property type="protein sequence ID" value="MBC9248552.1"/>
    <property type="molecule type" value="Genomic_DNA"/>
</dbReference>
<reference evidence="4" key="1">
    <citation type="submission" date="2020-08" db="EMBL/GenBank/DDBJ databases">
        <title>Paracoccus amoyensis sp. nov., isolated from the surface seawater at coast of Xiamen, Fujian.</title>
        <authorList>
            <person name="Lyu L."/>
        </authorList>
    </citation>
    <scope>NUCLEOTIDE SEQUENCE</scope>
    <source>
        <strain evidence="4">11-3</strain>
    </source>
</reference>
<protein>
    <submittedName>
        <fullName evidence="4">Glycoside hydrolase TIM-barrel-like domain-containing protein</fullName>
    </submittedName>
</protein>
<dbReference type="Pfam" id="PF23666">
    <property type="entry name" value="Rcc01698_C"/>
    <property type="match status" value="1"/>
</dbReference>
<proteinExistence type="predicted"/>
<evidence type="ECO:0000259" key="3">
    <source>
        <dbReference type="Pfam" id="PF23666"/>
    </source>
</evidence>
<keyword evidence="5" id="KW-1185">Reference proteome</keyword>
<dbReference type="InterPro" id="IPR025195">
    <property type="entry name" value="GTA_TIM_dom"/>
</dbReference>
<dbReference type="Gene3D" id="3.20.20.80">
    <property type="entry name" value="Glycosidases"/>
    <property type="match status" value="1"/>
</dbReference>
<dbReference type="Pfam" id="PF13550">
    <property type="entry name" value="Phage-tail_3"/>
    <property type="match status" value="1"/>
</dbReference>
<keyword evidence="4" id="KW-0378">Hydrolase</keyword>
<sequence length="742" mass="81367">MQTNIAGGEGFDWFCATEADQAAQIRTPISDGAHDKPWVFRPKDLRSWWSNRHFDRPGGMESATPTAWLPQSKPIRFTELGCPAIDRGTNQPNVFYDPKSSESFVPYFSRGWRDDAIQRAYLEATYLFWGKPANNPVSTEYAGRMVEVGECAAWTWDARPYPFIPALSEVWTDGANWRLGHWLAGRLGAVSLAALVRHLCRRAGLPEARIDVSGLWGAAEGYAITALESPRASITTLARHFGFDAVESEGVIRFIMRGRAPVATIAHDDLVAGNTGGEAIELTRAQETELPQALKWQVARADEDYDAALVEASRITVDTSRIASESFPMAVPPEEAERRCRRALQEAWAGRESAVFRLPPTKLALDPADVIALDHDGRAQQFRLTAIADAEARGVEAVRQDREAYDLPPGAERPATLPRAVTFGPPEVILLDLPQLRDDIPAHQPLIAATAKPWPGALAVYRSPGEDGFELVTTVRRRANLGRLVSDLWPGPTSRFDMGNVLILDLMSGQLDSVSDLALFGDANALAIETAPGRWEIVQAGHAELIASGRYRLTRLLRGQRGTEQAMGNPTPAGARAVLLNEALTPLPIPEADLGIPFNWRIGPARQAVSSDTFTAISFTPEGEGLRPFSPVHIDQQWRRPHGLGDLTLRWTRRSRSLAADSWQGMEVPLGEEQESYEVRIMDGAALKRTLTSNAPSVVYSAAQQTADWGAELTPGDGLTVRICQLSARIGRGTARTTTLYL</sequence>
<evidence type="ECO:0000259" key="2">
    <source>
        <dbReference type="Pfam" id="PF13550"/>
    </source>
</evidence>
<feature type="domain" description="Tip attachment protein J" evidence="2">
    <location>
        <begin position="228"/>
        <end position="388"/>
    </location>
</feature>
<name>A0A926GHV6_9RHOB</name>
<dbReference type="Proteomes" id="UP000608594">
    <property type="component" value="Unassembled WGS sequence"/>
</dbReference>
<dbReference type="GO" id="GO:0016787">
    <property type="term" value="F:hydrolase activity"/>
    <property type="evidence" value="ECO:0007669"/>
    <property type="project" value="UniProtKB-KW"/>
</dbReference>
<feature type="domain" description="Rcc01698-like C-terminal" evidence="3">
    <location>
        <begin position="479"/>
        <end position="578"/>
    </location>
</feature>
<evidence type="ECO:0000313" key="4">
    <source>
        <dbReference type="EMBL" id="MBC9248552.1"/>
    </source>
</evidence>
<feature type="domain" description="GTA TIM-barrel-like" evidence="1">
    <location>
        <begin position="1"/>
        <end position="165"/>
    </location>
</feature>
<dbReference type="AlphaFoldDB" id="A0A926GHV6"/>
<dbReference type="InterPro" id="IPR032876">
    <property type="entry name" value="J_dom"/>
</dbReference>
<accession>A0A926GHV6</accession>
<evidence type="ECO:0000313" key="5">
    <source>
        <dbReference type="Proteomes" id="UP000608594"/>
    </source>
</evidence>
<gene>
    <name evidence="4" type="ORF">H4P12_17965</name>
</gene>
<comment type="caution">
    <text evidence="4">The sequence shown here is derived from an EMBL/GenBank/DDBJ whole genome shotgun (WGS) entry which is preliminary data.</text>
</comment>
<organism evidence="4 5">
    <name type="scientific">Paracoccus amoyensis</name>
    <dbReference type="NCBI Taxonomy" id="2760093"/>
    <lineage>
        <taxon>Bacteria</taxon>
        <taxon>Pseudomonadati</taxon>
        <taxon>Pseudomonadota</taxon>
        <taxon>Alphaproteobacteria</taxon>
        <taxon>Rhodobacterales</taxon>
        <taxon>Paracoccaceae</taxon>
        <taxon>Paracoccus</taxon>
    </lineage>
</organism>
<evidence type="ECO:0000259" key="1">
    <source>
        <dbReference type="Pfam" id="PF13547"/>
    </source>
</evidence>